<dbReference type="InterPro" id="IPR004089">
    <property type="entry name" value="MCPsignal_dom"/>
</dbReference>
<accession>A0A560FQA7</accession>
<dbReference type="CDD" id="cd12913">
    <property type="entry name" value="PDC1_MCP_like"/>
    <property type="match status" value="1"/>
</dbReference>
<keyword evidence="6 10" id="KW-0472">Membrane</keyword>
<dbReference type="Pfam" id="PF00672">
    <property type="entry name" value="HAMP"/>
    <property type="match status" value="1"/>
</dbReference>
<dbReference type="GO" id="GO:0006935">
    <property type="term" value="P:chemotaxis"/>
    <property type="evidence" value="ECO:0007669"/>
    <property type="project" value="UniProtKB-KW"/>
</dbReference>
<comment type="caution">
    <text evidence="13">The sequence shown here is derived from an EMBL/GenBank/DDBJ whole genome shotgun (WGS) entry which is preliminary data.</text>
</comment>
<dbReference type="InterPro" id="IPR033479">
    <property type="entry name" value="dCache_1"/>
</dbReference>
<evidence type="ECO:0000256" key="8">
    <source>
        <dbReference type="ARBA" id="ARBA00029447"/>
    </source>
</evidence>
<keyword evidence="7 9" id="KW-0807">Transducer</keyword>
<dbReference type="OrthoDB" id="7293398at2"/>
<evidence type="ECO:0000256" key="3">
    <source>
        <dbReference type="ARBA" id="ARBA00022500"/>
    </source>
</evidence>
<dbReference type="SMART" id="SM00283">
    <property type="entry name" value="MA"/>
    <property type="match status" value="1"/>
</dbReference>
<proteinExistence type="inferred from homology"/>
<dbReference type="Gene3D" id="3.30.450.20">
    <property type="entry name" value="PAS domain"/>
    <property type="match status" value="2"/>
</dbReference>
<evidence type="ECO:0000256" key="2">
    <source>
        <dbReference type="ARBA" id="ARBA00022475"/>
    </source>
</evidence>
<dbReference type="SMART" id="SM00304">
    <property type="entry name" value="HAMP"/>
    <property type="match status" value="1"/>
</dbReference>
<name>A0A560FQA7_9PROT</name>
<dbReference type="PROSITE" id="PS50885">
    <property type="entry name" value="HAMP"/>
    <property type="match status" value="1"/>
</dbReference>
<keyword evidence="5 10" id="KW-1133">Transmembrane helix</keyword>
<dbReference type="Gene3D" id="1.10.8.500">
    <property type="entry name" value="HAMP domain in histidine kinase"/>
    <property type="match status" value="1"/>
</dbReference>
<evidence type="ECO:0000256" key="10">
    <source>
        <dbReference type="SAM" id="Phobius"/>
    </source>
</evidence>
<evidence type="ECO:0000313" key="13">
    <source>
        <dbReference type="EMBL" id="TWB23710.1"/>
    </source>
</evidence>
<dbReference type="CDD" id="cd12912">
    <property type="entry name" value="PDC2_MCP_like"/>
    <property type="match status" value="1"/>
</dbReference>
<dbReference type="PANTHER" id="PTHR32089:SF112">
    <property type="entry name" value="LYSOZYME-LIKE PROTEIN-RELATED"/>
    <property type="match status" value="1"/>
</dbReference>
<evidence type="ECO:0000256" key="7">
    <source>
        <dbReference type="ARBA" id="ARBA00023224"/>
    </source>
</evidence>
<keyword evidence="2" id="KW-1003">Cell membrane</keyword>
<evidence type="ECO:0000256" key="1">
    <source>
        <dbReference type="ARBA" id="ARBA00004651"/>
    </source>
</evidence>
<gene>
    <name evidence="13" type="ORF">FBZ89_102467</name>
</gene>
<organism evidence="13 14">
    <name type="scientific">Nitrospirillum amazonense</name>
    <dbReference type="NCBI Taxonomy" id="28077"/>
    <lineage>
        <taxon>Bacteria</taxon>
        <taxon>Pseudomonadati</taxon>
        <taxon>Pseudomonadota</taxon>
        <taxon>Alphaproteobacteria</taxon>
        <taxon>Rhodospirillales</taxon>
        <taxon>Azospirillaceae</taxon>
        <taxon>Nitrospirillum</taxon>
    </lineage>
</organism>
<feature type="domain" description="HAMP" evidence="12">
    <location>
        <begin position="307"/>
        <end position="360"/>
    </location>
</feature>
<evidence type="ECO:0000256" key="5">
    <source>
        <dbReference type="ARBA" id="ARBA00022989"/>
    </source>
</evidence>
<dbReference type="RefSeq" id="WP_145748880.1">
    <property type="nucleotide sequence ID" value="NZ_VITN01000002.1"/>
</dbReference>
<protein>
    <submittedName>
        <fullName evidence="13">Methyl-accepting chemotaxis sensory transducer with Cache sensor</fullName>
    </submittedName>
</protein>
<dbReference type="GO" id="GO:0005886">
    <property type="term" value="C:plasma membrane"/>
    <property type="evidence" value="ECO:0007669"/>
    <property type="project" value="UniProtKB-SubCell"/>
</dbReference>
<dbReference type="Pfam" id="PF02743">
    <property type="entry name" value="dCache_1"/>
    <property type="match status" value="1"/>
</dbReference>
<keyword evidence="4 10" id="KW-0812">Transmembrane</keyword>
<dbReference type="CDD" id="cd06225">
    <property type="entry name" value="HAMP"/>
    <property type="match status" value="1"/>
</dbReference>
<feature type="transmembrane region" description="Helical" evidence="10">
    <location>
        <begin position="21"/>
        <end position="45"/>
    </location>
</feature>
<evidence type="ECO:0000256" key="4">
    <source>
        <dbReference type="ARBA" id="ARBA00022692"/>
    </source>
</evidence>
<dbReference type="Gene3D" id="1.10.287.950">
    <property type="entry name" value="Methyl-accepting chemotaxis protein"/>
    <property type="match status" value="1"/>
</dbReference>
<keyword evidence="3" id="KW-0145">Chemotaxis</keyword>
<dbReference type="InterPro" id="IPR003660">
    <property type="entry name" value="HAMP_dom"/>
</dbReference>
<comment type="subcellular location">
    <subcellularLocation>
        <location evidence="1">Cell membrane</location>
        <topology evidence="1">Multi-pass membrane protein</topology>
    </subcellularLocation>
</comment>
<evidence type="ECO:0000256" key="6">
    <source>
        <dbReference type="ARBA" id="ARBA00023136"/>
    </source>
</evidence>
<sequence length="657" mass="69507">MNSRPYAGMRSIEQSGKRTKFVYRIVAFTAVFVALAFSVLGYVIYSVSSDTLTAQINTQIKSTGESAADGIQKWLMGRVSLVRNLADDIAVSDGGHVKDLLAGSTLSGTFNPVYLGDTAGVFTMFPAMDLPPGYDPRQRGWYKGADAARQTFMTQPYVSASGGNLVLTIATPVMKGGTLLGVAAGDLDLDMVKTFLKSFDLGGNGQVFLIDGDGTVLVHPDKDRVMKKLAEGFDIQQHLGRTPEQAGNTLTSFYPIKDLPSAHWYVGVTMDATKAFGPLRSLGMLIMVATGVTVAVLVLLLGAVTYRLVARPIDEITGTMIALSEGAVDVPTPAVDRRDEIGAMARALEVFKRNAAEVTKLHQERTQLQETAERERRATAERLANDFEANVSSVLKLVAQASGQVDAQSNHLAAGLADARRSSDAVRVATDETSTSVETVAVAAEQLSASIGEIATRVTQSAEIATDTASRAETARQTIEHLAGQMEKITEIVNLITQIASQTNLLALNATIEAARAGEAGKGFAVVASEVKNLANQTAKATEDITAQIEATQQASGRAVAEVRTIAEVSARAQEVAANIASAVEQQGAATREISQNASIVARGTRAVTTNIHAVSDVVVDSADRASHVLGTAGELAQQLKTLDEQVSRFVTAVRAA</sequence>
<dbReference type="EMBL" id="VITN01000002">
    <property type="protein sequence ID" value="TWB23710.1"/>
    <property type="molecule type" value="Genomic_DNA"/>
</dbReference>
<dbReference type="PANTHER" id="PTHR32089">
    <property type="entry name" value="METHYL-ACCEPTING CHEMOTAXIS PROTEIN MCPB"/>
    <property type="match status" value="1"/>
</dbReference>
<dbReference type="GO" id="GO:0007165">
    <property type="term" value="P:signal transduction"/>
    <property type="evidence" value="ECO:0007669"/>
    <property type="project" value="UniProtKB-KW"/>
</dbReference>
<evidence type="ECO:0000256" key="9">
    <source>
        <dbReference type="PROSITE-ProRule" id="PRU00284"/>
    </source>
</evidence>
<feature type="domain" description="Methyl-accepting transducer" evidence="11">
    <location>
        <begin position="401"/>
        <end position="637"/>
    </location>
</feature>
<feature type="transmembrane region" description="Helical" evidence="10">
    <location>
        <begin position="282"/>
        <end position="304"/>
    </location>
</feature>
<dbReference type="PROSITE" id="PS50111">
    <property type="entry name" value="CHEMOTAXIS_TRANSDUC_2"/>
    <property type="match status" value="1"/>
</dbReference>
<evidence type="ECO:0000259" key="12">
    <source>
        <dbReference type="PROSITE" id="PS50885"/>
    </source>
</evidence>
<dbReference type="SUPFAM" id="SSF103190">
    <property type="entry name" value="Sensory domain-like"/>
    <property type="match status" value="1"/>
</dbReference>
<dbReference type="SUPFAM" id="SSF58104">
    <property type="entry name" value="Methyl-accepting chemotaxis protein (MCP) signaling domain"/>
    <property type="match status" value="1"/>
</dbReference>
<comment type="similarity">
    <text evidence="8">Belongs to the methyl-accepting chemotaxis (MCP) protein family.</text>
</comment>
<evidence type="ECO:0000259" key="11">
    <source>
        <dbReference type="PROSITE" id="PS50111"/>
    </source>
</evidence>
<dbReference type="AlphaFoldDB" id="A0A560FQA7"/>
<dbReference type="Pfam" id="PF00015">
    <property type="entry name" value="MCPsignal"/>
    <property type="match status" value="1"/>
</dbReference>
<dbReference type="InterPro" id="IPR029151">
    <property type="entry name" value="Sensor-like_sf"/>
</dbReference>
<dbReference type="Proteomes" id="UP000319859">
    <property type="component" value="Unassembled WGS sequence"/>
</dbReference>
<evidence type="ECO:0000313" key="14">
    <source>
        <dbReference type="Proteomes" id="UP000319859"/>
    </source>
</evidence>
<reference evidence="13 14" key="1">
    <citation type="submission" date="2019-06" db="EMBL/GenBank/DDBJ databases">
        <title>Genomic Encyclopedia of Type Strains, Phase IV (KMG-V): Genome sequencing to study the core and pangenomes of soil and plant-associated prokaryotes.</title>
        <authorList>
            <person name="Whitman W."/>
        </authorList>
    </citation>
    <scope>NUCLEOTIDE SEQUENCE [LARGE SCALE GENOMIC DNA]</scope>
    <source>
        <strain evidence="13 14">BR 11880</strain>
    </source>
</reference>